<feature type="region of interest" description="Disordered" evidence="1">
    <location>
        <begin position="118"/>
        <end position="194"/>
    </location>
</feature>
<dbReference type="EMBL" id="JAENIK010000011">
    <property type="protein sequence ID" value="MBK1816725.1"/>
    <property type="molecule type" value="Genomic_DNA"/>
</dbReference>
<feature type="signal peptide" evidence="2">
    <location>
        <begin position="1"/>
        <end position="21"/>
    </location>
</feature>
<name>A0A934VC25_9BACT</name>
<feature type="chain" id="PRO_5037773540" evidence="2">
    <location>
        <begin position="22"/>
        <end position="194"/>
    </location>
</feature>
<evidence type="ECO:0000256" key="2">
    <source>
        <dbReference type="SAM" id="SignalP"/>
    </source>
</evidence>
<dbReference type="AlphaFoldDB" id="A0A934VC25"/>
<reference evidence="3" key="1">
    <citation type="submission" date="2021-01" db="EMBL/GenBank/DDBJ databases">
        <title>Modified the classification status of verrucomicrobia.</title>
        <authorList>
            <person name="Feng X."/>
        </authorList>
    </citation>
    <scope>NUCLEOTIDE SEQUENCE</scope>
    <source>
        <strain evidence="3">JCM 18052</strain>
    </source>
</reference>
<gene>
    <name evidence="3" type="ORF">JIN84_13955</name>
</gene>
<sequence length="194" mass="19292">MKKTIFFAMFSTALAVIPAHADVDCIALSASVKKSVVAEQSKVLEIVSAQVAASPGCACEIVKVAIEESKANSEMVAAIVEAASVAAPDQMRLVSQCAVAVAPDALAAVQAVVAKLDPNSGESGTSAKSSKDAEAAPDATSTAFNPLDFPGQGPIGPPPGAAVGPGGIPLVPMIPPIIIAPPDNPDGVTDPDAN</sequence>
<evidence type="ECO:0000256" key="1">
    <source>
        <dbReference type="SAM" id="MobiDB-lite"/>
    </source>
</evidence>
<proteinExistence type="predicted"/>
<organism evidence="3 4">
    <name type="scientific">Luteolibacter yonseiensis</name>
    <dbReference type="NCBI Taxonomy" id="1144680"/>
    <lineage>
        <taxon>Bacteria</taxon>
        <taxon>Pseudomonadati</taxon>
        <taxon>Verrucomicrobiota</taxon>
        <taxon>Verrucomicrobiia</taxon>
        <taxon>Verrucomicrobiales</taxon>
        <taxon>Verrucomicrobiaceae</taxon>
        <taxon>Luteolibacter</taxon>
    </lineage>
</organism>
<keyword evidence="2" id="KW-0732">Signal</keyword>
<dbReference type="RefSeq" id="WP_200351652.1">
    <property type="nucleotide sequence ID" value="NZ_BAABHZ010000006.1"/>
</dbReference>
<dbReference type="Proteomes" id="UP000600139">
    <property type="component" value="Unassembled WGS sequence"/>
</dbReference>
<keyword evidence="4" id="KW-1185">Reference proteome</keyword>
<evidence type="ECO:0000313" key="4">
    <source>
        <dbReference type="Proteomes" id="UP000600139"/>
    </source>
</evidence>
<feature type="compositionally biased region" description="Pro residues" evidence="1">
    <location>
        <begin position="172"/>
        <end position="184"/>
    </location>
</feature>
<protein>
    <submittedName>
        <fullName evidence="3">Uncharacterized protein</fullName>
    </submittedName>
</protein>
<evidence type="ECO:0000313" key="3">
    <source>
        <dbReference type="EMBL" id="MBK1816725.1"/>
    </source>
</evidence>
<accession>A0A934VC25</accession>
<comment type="caution">
    <text evidence="3">The sequence shown here is derived from an EMBL/GenBank/DDBJ whole genome shotgun (WGS) entry which is preliminary data.</text>
</comment>